<sequence>MLFIDTARAKKNSDHSNCVLNGLLAELSQMYRDERSMVIRFSI</sequence>
<reference evidence="1" key="1">
    <citation type="journal article" date="2012" name="J. Bacteriol.">
        <title>Genome sequences of type strains of seven species of the marine bacterium Pseudoalteromonas.</title>
        <authorList>
            <person name="Xie B.B."/>
            <person name="Shu Y.L."/>
            <person name="Qin Q.L."/>
            <person name="Rong J.C."/>
            <person name="Zhang X.Y."/>
            <person name="Chen X.L."/>
            <person name="Shi M."/>
            <person name="He H.L."/>
            <person name="Zhou B.C."/>
            <person name="Zhang Y.Z."/>
        </authorList>
    </citation>
    <scope>NUCLEOTIDE SEQUENCE</scope>
    <source>
        <strain evidence="1">DSM 8771</strain>
    </source>
</reference>
<evidence type="ECO:0000313" key="1">
    <source>
        <dbReference type="EMBL" id="KAF7775198.1"/>
    </source>
</evidence>
<evidence type="ECO:0000313" key="2">
    <source>
        <dbReference type="Proteomes" id="UP000016487"/>
    </source>
</evidence>
<name>A0AAD4FTM6_9GAMM</name>
<dbReference type="AlphaFoldDB" id="A0AAD4FTM6"/>
<protein>
    <submittedName>
        <fullName evidence="1">Uncharacterized protein</fullName>
    </submittedName>
</protein>
<organism evidence="1 2">
    <name type="scientific">Pseudoalteromonas citrea</name>
    <dbReference type="NCBI Taxonomy" id="43655"/>
    <lineage>
        <taxon>Bacteria</taxon>
        <taxon>Pseudomonadati</taxon>
        <taxon>Pseudomonadota</taxon>
        <taxon>Gammaproteobacteria</taxon>
        <taxon>Alteromonadales</taxon>
        <taxon>Pseudoalteromonadaceae</taxon>
        <taxon>Pseudoalteromonas</taxon>
    </lineage>
</organism>
<accession>A0AAD4FTM6</accession>
<comment type="caution">
    <text evidence="1">The sequence shown here is derived from an EMBL/GenBank/DDBJ whole genome shotgun (WGS) entry which is preliminary data.</text>
</comment>
<dbReference type="EMBL" id="AHBZ03000012">
    <property type="protein sequence ID" value="KAF7775198.1"/>
    <property type="molecule type" value="Genomic_DNA"/>
</dbReference>
<dbReference type="Proteomes" id="UP000016487">
    <property type="component" value="Unassembled WGS sequence"/>
</dbReference>
<proteinExistence type="predicted"/>
<gene>
    <name evidence="1" type="ORF">PCIT_a1331</name>
</gene>
<reference evidence="1" key="2">
    <citation type="submission" date="2015-03" db="EMBL/GenBank/DDBJ databases">
        <title>Genome sequence of Pseudoalteromonas citrea.</title>
        <authorList>
            <person name="Xie B.-B."/>
            <person name="Rong J.-C."/>
            <person name="Qin Q.-L."/>
            <person name="Zhang Y.-Z."/>
        </authorList>
    </citation>
    <scope>NUCLEOTIDE SEQUENCE</scope>
    <source>
        <strain evidence="1">DSM 8771</strain>
    </source>
</reference>